<feature type="transmembrane region" description="Helical" evidence="6">
    <location>
        <begin position="129"/>
        <end position="151"/>
    </location>
</feature>
<reference evidence="7 8" key="1">
    <citation type="submission" date="2018-03" db="EMBL/GenBank/DDBJ databases">
        <title>The draft genome of Sphingosinicella sp. GL-C-18.</title>
        <authorList>
            <person name="Liu L."/>
            <person name="Li L."/>
            <person name="Liang L."/>
            <person name="Zhang X."/>
            <person name="Wang T."/>
        </authorList>
    </citation>
    <scope>NUCLEOTIDE SEQUENCE [LARGE SCALE GENOMIC DNA]</scope>
    <source>
        <strain evidence="7 8">GL-C-18</strain>
    </source>
</reference>
<evidence type="ECO:0000256" key="5">
    <source>
        <dbReference type="ARBA" id="ARBA00023136"/>
    </source>
</evidence>
<evidence type="ECO:0000256" key="3">
    <source>
        <dbReference type="ARBA" id="ARBA00022692"/>
    </source>
</evidence>
<organism evidence="7 8">
    <name type="scientific">Allosphingosinicella deserti</name>
    <dbReference type="NCBI Taxonomy" id="2116704"/>
    <lineage>
        <taxon>Bacteria</taxon>
        <taxon>Pseudomonadati</taxon>
        <taxon>Pseudomonadota</taxon>
        <taxon>Alphaproteobacteria</taxon>
        <taxon>Sphingomonadales</taxon>
        <taxon>Sphingomonadaceae</taxon>
        <taxon>Allosphingosinicella</taxon>
    </lineage>
</organism>
<evidence type="ECO:0000313" key="7">
    <source>
        <dbReference type="EMBL" id="PSJ43130.1"/>
    </source>
</evidence>
<keyword evidence="5 6" id="KW-0472">Membrane</keyword>
<protein>
    <recommendedName>
        <fullName evidence="9">Permease</fullName>
    </recommendedName>
</protein>
<dbReference type="PANTHER" id="PTHR33529">
    <property type="entry name" value="SLR0882 PROTEIN-RELATED"/>
    <property type="match status" value="1"/>
</dbReference>
<keyword evidence="3 6" id="KW-0812">Transmembrane</keyword>
<dbReference type="AlphaFoldDB" id="A0A2P7QYT9"/>
<evidence type="ECO:0000256" key="1">
    <source>
        <dbReference type="ARBA" id="ARBA00004651"/>
    </source>
</evidence>
<feature type="transmembrane region" description="Helical" evidence="6">
    <location>
        <begin position="299"/>
        <end position="321"/>
    </location>
</feature>
<keyword evidence="2" id="KW-1003">Cell membrane</keyword>
<dbReference type="InterPro" id="IPR005495">
    <property type="entry name" value="LptG/LptF_permease"/>
</dbReference>
<name>A0A2P7QYT9_9SPHN</name>
<feature type="transmembrane region" description="Helical" evidence="6">
    <location>
        <begin position="37"/>
        <end position="57"/>
    </location>
</feature>
<feature type="transmembrane region" description="Helical" evidence="6">
    <location>
        <begin position="359"/>
        <end position="379"/>
    </location>
</feature>
<dbReference type="GO" id="GO:0015920">
    <property type="term" value="P:lipopolysaccharide transport"/>
    <property type="evidence" value="ECO:0007669"/>
    <property type="project" value="TreeGrafter"/>
</dbReference>
<evidence type="ECO:0000256" key="4">
    <source>
        <dbReference type="ARBA" id="ARBA00022989"/>
    </source>
</evidence>
<comment type="subcellular location">
    <subcellularLocation>
        <location evidence="1">Cell membrane</location>
        <topology evidence="1">Multi-pass membrane protein</topology>
    </subcellularLocation>
</comment>
<evidence type="ECO:0000256" key="2">
    <source>
        <dbReference type="ARBA" id="ARBA00022475"/>
    </source>
</evidence>
<dbReference type="GO" id="GO:0043190">
    <property type="term" value="C:ATP-binding cassette (ABC) transporter complex"/>
    <property type="evidence" value="ECO:0007669"/>
    <property type="project" value="TreeGrafter"/>
</dbReference>
<dbReference type="PANTHER" id="PTHR33529:SF6">
    <property type="entry name" value="YJGP_YJGQ FAMILY PERMEASE"/>
    <property type="match status" value="1"/>
</dbReference>
<dbReference type="EMBL" id="PXYI01000001">
    <property type="protein sequence ID" value="PSJ43130.1"/>
    <property type="molecule type" value="Genomic_DNA"/>
</dbReference>
<evidence type="ECO:0000256" key="6">
    <source>
        <dbReference type="SAM" id="Phobius"/>
    </source>
</evidence>
<keyword evidence="4 6" id="KW-1133">Transmembrane helix</keyword>
<keyword evidence="8" id="KW-1185">Reference proteome</keyword>
<evidence type="ECO:0008006" key="9">
    <source>
        <dbReference type="Google" id="ProtNLM"/>
    </source>
</evidence>
<proteinExistence type="predicted"/>
<dbReference type="Pfam" id="PF03739">
    <property type="entry name" value="LptF_LptG"/>
    <property type="match status" value="1"/>
</dbReference>
<evidence type="ECO:0000313" key="8">
    <source>
        <dbReference type="Proteomes" id="UP000241167"/>
    </source>
</evidence>
<comment type="caution">
    <text evidence="7">The sequence shown here is derived from an EMBL/GenBank/DDBJ whole genome shotgun (WGS) entry which is preliminary data.</text>
</comment>
<gene>
    <name evidence="7" type="ORF">C7I55_01720</name>
</gene>
<sequence>MSDARLSALAMRQRKLRAVGVIPGARALPRVLLIDRYILRQVIGWQAIVVGVVMFLLCVETTPRLLVQIAGIREAPSVLARSLASLMPEYIAIALPIGLFLGTALTFRRLARAGELDVFAASGIGNGRLLMGPAALGLLTCALLVGLRGYVQPAGERELDSIGMAVRTGQFGYSIQPGVSHRLGRDSQLYFARIDGASGRVEDVVLHHRHMVAMANRATLDLSADDHVVVALNDVTAIWGSQSGEPRVLRFRALRLAIPVSERQRPPRQPPRERLDRFSLGQLLDFDPTRDGSAEIDVAMAHASVSARAAAAILCCILPLFGFVHGVPPKRSLAAIGLGVGIIEIILFWRLSALIEDRLAPVAPAAHAFLVVFYALVAFQMMRFQQRAGLGAVEQALIHVMRYGYRGVMVVFGRRKAVN</sequence>
<feature type="transmembrane region" description="Helical" evidence="6">
    <location>
        <begin position="333"/>
        <end position="353"/>
    </location>
</feature>
<feature type="transmembrane region" description="Helical" evidence="6">
    <location>
        <begin position="90"/>
        <end position="108"/>
    </location>
</feature>
<accession>A0A2P7QYT9</accession>
<dbReference type="Proteomes" id="UP000241167">
    <property type="component" value="Unassembled WGS sequence"/>
</dbReference>